<feature type="region of interest" description="Disordered" evidence="3">
    <location>
        <begin position="343"/>
        <end position="395"/>
    </location>
</feature>
<feature type="transmembrane region" description="Helical" evidence="4">
    <location>
        <begin position="933"/>
        <end position="950"/>
    </location>
</feature>
<dbReference type="PANTHER" id="PTHR22708:SF0">
    <property type="entry name" value="LEUCINE-RICH REPEAT-CONTAINING PROTEIN 56"/>
    <property type="match status" value="1"/>
</dbReference>
<keyword evidence="4" id="KW-1133">Transmembrane helix</keyword>
<dbReference type="InterPro" id="IPR025875">
    <property type="entry name" value="Leu-rich_rpt_4"/>
</dbReference>
<protein>
    <submittedName>
        <fullName evidence="5">Uncharacterized protein</fullName>
    </submittedName>
</protein>
<feature type="compositionally biased region" description="Polar residues" evidence="3">
    <location>
        <begin position="417"/>
        <end position="437"/>
    </location>
</feature>
<comment type="caution">
    <text evidence="5">The sequence shown here is derived from an EMBL/GenBank/DDBJ whole genome shotgun (WGS) entry which is preliminary data.</text>
</comment>
<evidence type="ECO:0000256" key="3">
    <source>
        <dbReference type="SAM" id="MobiDB-lite"/>
    </source>
</evidence>
<dbReference type="PROSITE" id="PS51450">
    <property type="entry name" value="LRR"/>
    <property type="match status" value="2"/>
</dbReference>
<feature type="region of interest" description="Disordered" evidence="3">
    <location>
        <begin position="253"/>
        <end position="323"/>
    </location>
</feature>
<dbReference type="InterPro" id="IPR040091">
    <property type="entry name" value="LRRC56"/>
</dbReference>
<feature type="compositionally biased region" description="Polar residues" evidence="3">
    <location>
        <begin position="1160"/>
        <end position="1169"/>
    </location>
</feature>
<keyword evidence="2" id="KW-0677">Repeat</keyword>
<feature type="compositionally biased region" description="Polar residues" evidence="3">
    <location>
        <begin position="760"/>
        <end position="777"/>
    </location>
</feature>
<dbReference type="Gene3D" id="3.80.10.10">
    <property type="entry name" value="Ribonuclease Inhibitor"/>
    <property type="match status" value="1"/>
</dbReference>
<feature type="compositionally biased region" description="Polar residues" evidence="3">
    <location>
        <begin position="708"/>
        <end position="735"/>
    </location>
</feature>
<feature type="region of interest" description="Disordered" evidence="3">
    <location>
        <begin position="1064"/>
        <end position="1091"/>
    </location>
</feature>
<feature type="region of interest" description="Disordered" evidence="3">
    <location>
        <begin position="413"/>
        <end position="446"/>
    </location>
</feature>
<dbReference type="Proteomes" id="UP001281761">
    <property type="component" value="Unassembled WGS sequence"/>
</dbReference>
<feature type="compositionally biased region" description="Polar residues" evidence="3">
    <location>
        <begin position="373"/>
        <end position="386"/>
    </location>
</feature>
<feature type="compositionally biased region" description="Polar residues" evidence="3">
    <location>
        <begin position="300"/>
        <end position="318"/>
    </location>
</feature>
<proteinExistence type="predicted"/>
<evidence type="ECO:0000313" key="5">
    <source>
        <dbReference type="EMBL" id="KAK2948189.1"/>
    </source>
</evidence>
<dbReference type="Pfam" id="PF12799">
    <property type="entry name" value="LRR_4"/>
    <property type="match status" value="1"/>
</dbReference>
<keyword evidence="1" id="KW-0433">Leucine-rich repeat</keyword>
<dbReference type="InterPro" id="IPR032675">
    <property type="entry name" value="LRR_dom_sf"/>
</dbReference>
<evidence type="ECO:0000256" key="4">
    <source>
        <dbReference type="SAM" id="Phobius"/>
    </source>
</evidence>
<feature type="transmembrane region" description="Helical" evidence="4">
    <location>
        <begin position="861"/>
        <end position="883"/>
    </location>
</feature>
<feature type="transmembrane region" description="Helical" evidence="4">
    <location>
        <begin position="792"/>
        <end position="815"/>
    </location>
</feature>
<dbReference type="InterPro" id="IPR001611">
    <property type="entry name" value="Leu-rich_rpt"/>
</dbReference>
<feature type="region of interest" description="Disordered" evidence="3">
    <location>
        <begin position="758"/>
        <end position="777"/>
    </location>
</feature>
<evidence type="ECO:0000256" key="2">
    <source>
        <dbReference type="ARBA" id="ARBA00022737"/>
    </source>
</evidence>
<organism evidence="5 6">
    <name type="scientific">Blattamonas nauphoetae</name>
    <dbReference type="NCBI Taxonomy" id="2049346"/>
    <lineage>
        <taxon>Eukaryota</taxon>
        <taxon>Metamonada</taxon>
        <taxon>Preaxostyla</taxon>
        <taxon>Oxymonadida</taxon>
        <taxon>Blattamonas</taxon>
    </lineage>
</organism>
<name>A0ABQ9XBE6_9EUKA</name>
<evidence type="ECO:0000313" key="6">
    <source>
        <dbReference type="Proteomes" id="UP001281761"/>
    </source>
</evidence>
<feature type="compositionally biased region" description="Polar residues" evidence="3">
    <location>
        <begin position="620"/>
        <end position="633"/>
    </location>
</feature>
<dbReference type="SUPFAM" id="SSF52058">
    <property type="entry name" value="L domain-like"/>
    <property type="match status" value="1"/>
</dbReference>
<feature type="compositionally biased region" description="Low complexity" evidence="3">
    <location>
        <begin position="1185"/>
        <end position="1200"/>
    </location>
</feature>
<evidence type="ECO:0000256" key="1">
    <source>
        <dbReference type="ARBA" id="ARBA00022614"/>
    </source>
</evidence>
<sequence length="1300" mass="144310">MSLLSNSDDDIDLDEGEDLEQEILDENFLTDDYILKQTQADSMEDVEELELIVDTHIQSLHGLGDRLPNLHELKLSNSTIQSIRHLGSSFKTVTVLYLSRCGLKSFDGIFLFPNLIELYAAFNDISDLSPLSSLSNLDTLDLDSNEITSLDQLIYLSPTSITTLTLESNPITSDDEYRITALSYLSKLEVLDDIDVTPTERKEANSFKPVPNRKLTPSAFKREDLLISKEIKHSKATGIFSLDDPLYAKFNKQFPLPSPQNRANRPQTASLLRSPPKSRTSQTSDPPIANKRIRPGTAVPRSSPNTQNTFSKTSSHSDTLSNTLSSSQFSSAISRHSLAMALSYNQPHPNPPSISKPTTRQTSAAAVSKPVSFVTQDEPSKQTTRGVLSEGDPTNGAIVGDAARALFLLRHSRRGKSSQQTAQSLSSIQKESGQNRMESLEAKPKKKQRAVMKDWIGYKTEIEQRLAKIRSVSADLRLQEAEKQRRELLGDDADDEDNPIELRDEAILESVIRRKTIELDSSSNTAVPHWTALVRPSTALALSRLQSEQDAESGAGQLPPSTSTDRDSAITISTRTGGIVDPRPATVASGASRKLSQKQEDTGEKMALPGEFDFGRNKHQPTANIPLTFTDSPSPSPLGESDSVHSDLTSSREVEFSQKHRQRSPGTSRQRTSDLPLTPQSARRQTRPLSSTGSQRPLSPSALRPINTPFTSSRNPQTPPTRRSATGQNPVTPTIASMGGTGSSASFIDDALMAAVVGANKSTPNRPSSPKRTQTIRSSEDTISQVLRISNLVFQCLWLLAFIVTYAWSVHPFALSQLSSSLFASFAECGKKRKRSLLYLFLFLLHYGTTAYLMPERTFDLYLLSTYRLVIGTVLAVFAYITLMKSITVAFSESMAPNPNGSLLSGIFERSRHPQFFGLTLATISVSLFTNNYVNLLASVILFFSLVYLAKHEEQDLQLRFGELYILYRYTVPMFIPILNPKWNLDEELASVNGARLHFAQQQNDAVQQETQQKNASGSITDITMTPITQTTSSSDQASNAVEQPITSPFPSQFMSAKRQTRHFNQNEEHPDFSRPGTVHTATPRPGRLTRSLGNLLSYSQAFSPRNMIRLLSPARVPAESAALFQRDSFAVSQRNLLSISGEHNQRQAQSSPIAPVPTRPTQRKSGSVQREEEENPNNLRQRRSVTPSRVVTRSQSRQQGPLSETVADQLEVGDYSLAEYGKEFVPRGKKQPIIPLYVVKIEKLKKGEQYDCLLYGVEKNRVTIKQSQLRPLDKAFVQANLSRFISTNSKKWLKKNKYL</sequence>
<feature type="compositionally biased region" description="Polar residues" evidence="3">
    <location>
        <begin position="355"/>
        <end position="365"/>
    </location>
</feature>
<feature type="transmembrane region" description="Helical" evidence="4">
    <location>
        <begin position="836"/>
        <end position="855"/>
    </location>
</feature>
<dbReference type="PANTHER" id="PTHR22708">
    <property type="entry name" value="LEUCINE-RICH REPEAT-CONTAINING PROTEIN 56"/>
    <property type="match status" value="1"/>
</dbReference>
<keyword evidence="4" id="KW-0472">Membrane</keyword>
<feature type="compositionally biased region" description="Polar residues" evidence="3">
    <location>
        <begin position="664"/>
        <end position="698"/>
    </location>
</feature>
<keyword evidence="6" id="KW-1185">Reference proteome</keyword>
<accession>A0ABQ9XBE6</accession>
<feature type="compositionally biased region" description="Basic and acidic residues" evidence="3">
    <location>
        <begin position="642"/>
        <end position="658"/>
    </location>
</feature>
<feature type="compositionally biased region" description="Polar residues" evidence="3">
    <location>
        <begin position="259"/>
        <end position="285"/>
    </location>
</feature>
<reference evidence="5 6" key="1">
    <citation type="journal article" date="2022" name="bioRxiv">
        <title>Genomics of Preaxostyla Flagellates Illuminates Evolutionary Transitions and the Path Towards Mitochondrial Loss.</title>
        <authorList>
            <person name="Novak L.V.F."/>
            <person name="Treitli S.C."/>
            <person name="Pyrih J."/>
            <person name="Halakuc P."/>
            <person name="Pipaliya S.V."/>
            <person name="Vacek V."/>
            <person name="Brzon O."/>
            <person name="Soukal P."/>
            <person name="Eme L."/>
            <person name="Dacks J.B."/>
            <person name="Karnkowska A."/>
            <person name="Elias M."/>
            <person name="Hampl V."/>
        </authorList>
    </citation>
    <scope>NUCLEOTIDE SEQUENCE [LARGE SCALE GENOMIC DNA]</scope>
    <source>
        <strain evidence="5">NAU3</strain>
        <tissue evidence="5">Gut</tissue>
    </source>
</reference>
<dbReference type="EMBL" id="JARBJD010000182">
    <property type="protein sequence ID" value="KAK2948189.1"/>
    <property type="molecule type" value="Genomic_DNA"/>
</dbReference>
<feature type="region of interest" description="Disordered" evidence="3">
    <location>
        <begin position="1142"/>
        <end position="1206"/>
    </location>
</feature>
<gene>
    <name evidence="5" type="ORF">BLNAU_16898</name>
</gene>
<keyword evidence="4" id="KW-0812">Transmembrane</keyword>
<dbReference type="Gene3D" id="1.20.120.1630">
    <property type="match status" value="1"/>
</dbReference>
<feature type="region of interest" description="Disordered" evidence="3">
    <location>
        <begin position="544"/>
        <end position="740"/>
    </location>
</feature>
<feature type="compositionally biased region" description="Polar residues" evidence="3">
    <location>
        <begin position="1142"/>
        <end position="1153"/>
    </location>
</feature>